<sequence>MKKNMAVLDRLIRLAIAIVLIILLFTQGFTTPWNYVVMAISILFIITSIAGSCPAYTLLHLDTRQFKESPAAYKNKSA</sequence>
<evidence type="ECO:0000313" key="3">
    <source>
        <dbReference type="EMBL" id="SHF52080.1"/>
    </source>
</evidence>
<evidence type="ECO:0000313" key="4">
    <source>
        <dbReference type="Proteomes" id="UP000184048"/>
    </source>
</evidence>
<accession>A0A1M5CBK5</accession>
<dbReference type="InterPro" id="IPR021309">
    <property type="entry name" value="YgaP-like_TM"/>
</dbReference>
<dbReference type="Proteomes" id="UP000184048">
    <property type="component" value="Unassembled WGS sequence"/>
</dbReference>
<keyword evidence="4" id="KW-1185">Reference proteome</keyword>
<feature type="transmembrane region" description="Helical" evidence="1">
    <location>
        <begin position="12"/>
        <end position="29"/>
    </location>
</feature>
<proteinExistence type="predicted"/>
<protein>
    <recommendedName>
        <fullName evidence="2">Inner membrane protein YgaP-like transmembrane domain-containing protein</fullName>
    </recommendedName>
</protein>
<reference evidence="3 4" key="1">
    <citation type="submission" date="2016-11" db="EMBL/GenBank/DDBJ databases">
        <authorList>
            <person name="Jaros S."/>
            <person name="Januszkiewicz K."/>
            <person name="Wedrychowicz H."/>
        </authorList>
    </citation>
    <scope>NUCLEOTIDE SEQUENCE [LARGE SCALE GENOMIC DNA]</scope>
    <source>
        <strain evidence="3 4">DSM 18119</strain>
    </source>
</reference>
<feature type="transmembrane region" description="Helical" evidence="1">
    <location>
        <begin position="35"/>
        <end position="59"/>
    </location>
</feature>
<dbReference type="EMBL" id="FQUU01000012">
    <property type="protein sequence ID" value="SHF52080.1"/>
    <property type="molecule type" value="Genomic_DNA"/>
</dbReference>
<name>A0A1M5CBK5_9BACT</name>
<keyword evidence="1" id="KW-0812">Transmembrane</keyword>
<dbReference type="Pfam" id="PF11127">
    <property type="entry name" value="YgaP-like_TM"/>
    <property type="match status" value="1"/>
</dbReference>
<gene>
    <name evidence="3" type="ORF">SAMN02745131_02858</name>
</gene>
<dbReference type="RefSeq" id="WP_072836014.1">
    <property type="nucleotide sequence ID" value="NZ_FQUU01000012.1"/>
</dbReference>
<dbReference type="AlphaFoldDB" id="A0A1M5CBK5"/>
<evidence type="ECO:0000259" key="2">
    <source>
        <dbReference type="Pfam" id="PF11127"/>
    </source>
</evidence>
<keyword evidence="1" id="KW-1133">Transmembrane helix</keyword>
<organism evidence="3 4">
    <name type="scientific">Flavisolibacter ginsengisoli DSM 18119</name>
    <dbReference type="NCBI Taxonomy" id="1121884"/>
    <lineage>
        <taxon>Bacteria</taxon>
        <taxon>Pseudomonadati</taxon>
        <taxon>Bacteroidota</taxon>
        <taxon>Chitinophagia</taxon>
        <taxon>Chitinophagales</taxon>
        <taxon>Chitinophagaceae</taxon>
        <taxon>Flavisolibacter</taxon>
    </lineage>
</organism>
<feature type="domain" description="Inner membrane protein YgaP-like transmembrane" evidence="2">
    <location>
        <begin position="1"/>
        <end position="65"/>
    </location>
</feature>
<evidence type="ECO:0000256" key="1">
    <source>
        <dbReference type="SAM" id="Phobius"/>
    </source>
</evidence>
<keyword evidence="1" id="KW-0472">Membrane</keyword>
<dbReference type="OrthoDB" id="9804804at2"/>